<dbReference type="GO" id="GO:0016491">
    <property type="term" value="F:oxidoreductase activity"/>
    <property type="evidence" value="ECO:0007669"/>
    <property type="project" value="UniProtKB-KW"/>
</dbReference>
<evidence type="ECO:0000313" key="3">
    <source>
        <dbReference type="EMBL" id="OCL02802.1"/>
    </source>
</evidence>
<sequence length="303" mass="32978">MTTAQYENKGPADCTTPLDLTNLKEKSIIVTGGSSGLGAAYVRSFIDAGAFVTIADLKPNTEPLPETRVQFIKCDVRNWAEQVEVFKAAIANSPQKSIDIVVANAGVAGPDPLFQPDEGDEPKEPDLKIININFIGVVYTTKLAMHYFIRQPDDSSRDRCLILKSSLAGYMDISGSPSYQSAKFGVRGLMCNLRHAGRFRVNVVAPWFIATPIMSEKVVETLVPQLKSAGSEFAEVGDSVNAVLRVATDKSISGRSLAVVPRSACAQGYLDLDHDDFKEGDIMYQLQSVCLGVTHRRLPAHQQ</sequence>
<reference evidence="3 4" key="1">
    <citation type="journal article" date="2016" name="Nat. Commun.">
        <title>Ectomycorrhizal ecology is imprinted in the genome of the dominant symbiotic fungus Cenococcum geophilum.</title>
        <authorList>
            <consortium name="DOE Joint Genome Institute"/>
            <person name="Peter M."/>
            <person name="Kohler A."/>
            <person name="Ohm R.A."/>
            <person name="Kuo A."/>
            <person name="Krutzmann J."/>
            <person name="Morin E."/>
            <person name="Arend M."/>
            <person name="Barry K.W."/>
            <person name="Binder M."/>
            <person name="Choi C."/>
            <person name="Clum A."/>
            <person name="Copeland A."/>
            <person name="Grisel N."/>
            <person name="Haridas S."/>
            <person name="Kipfer T."/>
            <person name="LaButti K."/>
            <person name="Lindquist E."/>
            <person name="Lipzen A."/>
            <person name="Maire R."/>
            <person name="Meier B."/>
            <person name="Mihaltcheva S."/>
            <person name="Molinier V."/>
            <person name="Murat C."/>
            <person name="Poggeler S."/>
            <person name="Quandt C.A."/>
            <person name="Sperisen C."/>
            <person name="Tritt A."/>
            <person name="Tisserant E."/>
            <person name="Crous P.W."/>
            <person name="Henrissat B."/>
            <person name="Nehls U."/>
            <person name="Egli S."/>
            <person name="Spatafora J.W."/>
            <person name="Grigoriev I.V."/>
            <person name="Martin F.M."/>
        </authorList>
    </citation>
    <scope>NUCLEOTIDE SEQUENCE [LARGE SCALE GENOMIC DNA]</scope>
    <source>
        <strain evidence="3 4">CBS 207.34</strain>
    </source>
</reference>
<comment type="similarity">
    <text evidence="1">Belongs to the short-chain dehydrogenases/reductases (SDR) family.</text>
</comment>
<evidence type="ECO:0000313" key="4">
    <source>
        <dbReference type="Proteomes" id="UP000250140"/>
    </source>
</evidence>
<evidence type="ECO:0000256" key="1">
    <source>
        <dbReference type="ARBA" id="ARBA00006484"/>
    </source>
</evidence>
<dbReference type="InterPro" id="IPR036291">
    <property type="entry name" value="NAD(P)-bd_dom_sf"/>
</dbReference>
<evidence type="ECO:0000256" key="2">
    <source>
        <dbReference type="ARBA" id="ARBA00023002"/>
    </source>
</evidence>
<keyword evidence="2" id="KW-0560">Oxidoreductase</keyword>
<dbReference type="Proteomes" id="UP000250140">
    <property type="component" value="Unassembled WGS sequence"/>
</dbReference>
<dbReference type="EMBL" id="KV750880">
    <property type="protein sequence ID" value="OCL02802.1"/>
    <property type="molecule type" value="Genomic_DNA"/>
</dbReference>
<dbReference type="InterPro" id="IPR002347">
    <property type="entry name" value="SDR_fam"/>
</dbReference>
<dbReference type="PRINTS" id="PR00081">
    <property type="entry name" value="GDHRDH"/>
</dbReference>
<gene>
    <name evidence="3" type="ORF">AOQ84DRAFT_169414</name>
</gene>
<dbReference type="PANTHER" id="PTHR43180:SF31">
    <property type="entry name" value="CHAIN DEHYDROGENASE_REDUCTASE, PUTATIVE (AFU_ORTHOLOGUE AFUA_2G16570)-RELATED"/>
    <property type="match status" value="1"/>
</dbReference>
<protein>
    <submittedName>
        <fullName evidence="3">NAD(P)-binding protein</fullName>
    </submittedName>
</protein>
<dbReference type="Pfam" id="PF00106">
    <property type="entry name" value="adh_short"/>
    <property type="match status" value="1"/>
</dbReference>
<dbReference type="AlphaFoldDB" id="A0A8E2EQ21"/>
<proteinExistence type="inferred from homology"/>
<accession>A0A8E2EQ21</accession>
<organism evidence="3 4">
    <name type="scientific">Glonium stellatum</name>
    <dbReference type="NCBI Taxonomy" id="574774"/>
    <lineage>
        <taxon>Eukaryota</taxon>
        <taxon>Fungi</taxon>
        <taxon>Dikarya</taxon>
        <taxon>Ascomycota</taxon>
        <taxon>Pezizomycotina</taxon>
        <taxon>Dothideomycetes</taxon>
        <taxon>Pleosporomycetidae</taxon>
        <taxon>Gloniales</taxon>
        <taxon>Gloniaceae</taxon>
        <taxon>Glonium</taxon>
    </lineage>
</organism>
<dbReference type="SUPFAM" id="SSF51735">
    <property type="entry name" value="NAD(P)-binding Rossmann-fold domains"/>
    <property type="match status" value="1"/>
</dbReference>
<keyword evidence="4" id="KW-1185">Reference proteome</keyword>
<dbReference type="Gene3D" id="3.40.50.720">
    <property type="entry name" value="NAD(P)-binding Rossmann-like Domain"/>
    <property type="match status" value="1"/>
</dbReference>
<name>A0A8E2EQ21_9PEZI</name>
<dbReference type="PANTHER" id="PTHR43180">
    <property type="entry name" value="3-OXOACYL-(ACYL-CARRIER-PROTEIN) REDUCTASE (AFU_ORTHOLOGUE AFUA_6G11210)"/>
    <property type="match status" value="1"/>
</dbReference>
<dbReference type="OrthoDB" id="5371740at2759"/>